<dbReference type="HOGENOM" id="CLU_000604_92_3_11"/>
<feature type="domain" description="ABC transporter" evidence="10">
    <location>
        <begin position="258"/>
        <end position="500"/>
    </location>
</feature>
<evidence type="ECO:0000256" key="7">
    <source>
        <dbReference type="ARBA" id="ARBA00022840"/>
    </source>
</evidence>
<keyword evidence="2" id="KW-0813">Transport</keyword>
<dbReference type="EMBL" id="CM001440">
    <property type="protein sequence ID" value="EHR60351.1"/>
    <property type="molecule type" value="Genomic_DNA"/>
</dbReference>
<comment type="subcellular location">
    <subcellularLocation>
        <location evidence="1">Cell membrane</location>
        <topology evidence="1">Peripheral membrane protein</topology>
    </subcellularLocation>
</comment>
<dbReference type="InterPro" id="IPR027417">
    <property type="entry name" value="P-loop_NTPase"/>
</dbReference>
<keyword evidence="3" id="KW-1003">Cell membrane</keyword>
<keyword evidence="9" id="KW-0472">Membrane</keyword>
<evidence type="ECO:0000256" key="9">
    <source>
        <dbReference type="ARBA" id="ARBA00023136"/>
    </source>
</evidence>
<evidence type="ECO:0000256" key="3">
    <source>
        <dbReference type="ARBA" id="ARBA00022475"/>
    </source>
</evidence>
<dbReference type="InterPro" id="IPR003593">
    <property type="entry name" value="AAA+_ATPase"/>
</dbReference>
<evidence type="ECO:0000259" key="10">
    <source>
        <dbReference type="PROSITE" id="PS50893"/>
    </source>
</evidence>
<name>H5XEA5_9PSEU</name>
<dbReference type="Pfam" id="PF00005">
    <property type="entry name" value="ABC_tran"/>
    <property type="match status" value="2"/>
</dbReference>
<gene>
    <name evidence="11" type="ORF">SaccyDRAFT_1447</name>
</gene>
<dbReference type="OrthoDB" id="7757085at2"/>
<evidence type="ECO:0000256" key="1">
    <source>
        <dbReference type="ARBA" id="ARBA00004202"/>
    </source>
</evidence>
<protein>
    <submittedName>
        <fullName evidence="11">ABC-type sugar transport system, ATPase component</fullName>
    </submittedName>
</protein>
<keyword evidence="8" id="KW-1278">Translocase</keyword>
<dbReference type="PROSITE" id="PS50893">
    <property type="entry name" value="ABC_TRANSPORTER_2"/>
    <property type="match status" value="2"/>
</dbReference>
<dbReference type="InterPro" id="IPR003439">
    <property type="entry name" value="ABC_transporter-like_ATP-bd"/>
</dbReference>
<organism evidence="11 12">
    <name type="scientific">Saccharomonospora cyanea NA-134</name>
    <dbReference type="NCBI Taxonomy" id="882082"/>
    <lineage>
        <taxon>Bacteria</taxon>
        <taxon>Bacillati</taxon>
        <taxon>Actinomycetota</taxon>
        <taxon>Actinomycetes</taxon>
        <taxon>Pseudonocardiales</taxon>
        <taxon>Pseudonocardiaceae</taxon>
        <taxon>Saccharomonospora</taxon>
    </lineage>
</organism>
<dbReference type="GO" id="GO:0016887">
    <property type="term" value="F:ATP hydrolysis activity"/>
    <property type="evidence" value="ECO:0007669"/>
    <property type="project" value="InterPro"/>
</dbReference>
<dbReference type="GO" id="GO:0005886">
    <property type="term" value="C:plasma membrane"/>
    <property type="evidence" value="ECO:0007669"/>
    <property type="project" value="UniProtKB-SubCell"/>
</dbReference>
<evidence type="ECO:0000313" key="11">
    <source>
        <dbReference type="EMBL" id="EHR60351.1"/>
    </source>
</evidence>
<evidence type="ECO:0000256" key="5">
    <source>
        <dbReference type="ARBA" id="ARBA00022737"/>
    </source>
</evidence>
<dbReference type="RefSeq" id="WP_005454878.1">
    <property type="nucleotide sequence ID" value="NZ_CM001440.1"/>
</dbReference>
<dbReference type="InterPro" id="IPR050107">
    <property type="entry name" value="ABC_carbohydrate_import_ATPase"/>
</dbReference>
<dbReference type="Proteomes" id="UP000002791">
    <property type="component" value="Chromosome"/>
</dbReference>
<feature type="domain" description="ABC transporter" evidence="10">
    <location>
        <begin position="13"/>
        <end position="249"/>
    </location>
</feature>
<keyword evidence="5" id="KW-0677">Repeat</keyword>
<dbReference type="SMART" id="SM00382">
    <property type="entry name" value="AAA"/>
    <property type="match status" value="2"/>
</dbReference>
<dbReference type="InterPro" id="IPR017871">
    <property type="entry name" value="ABC_transporter-like_CS"/>
</dbReference>
<dbReference type="PROSITE" id="PS00211">
    <property type="entry name" value="ABC_TRANSPORTER_1"/>
    <property type="match status" value="1"/>
</dbReference>
<keyword evidence="7" id="KW-0067">ATP-binding</keyword>
<dbReference type="STRING" id="882082.SaccyDRAFT_1447"/>
<dbReference type="FunFam" id="3.40.50.300:FF:000127">
    <property type="entry name" value="Ribose import ATP-binding protein RbsA"/>
    <property type="match status" value="1"/>
</dbReference>
<dbReference type="CDD" id="cd03216">
    <property type="entry name" value="ABC_Carb_Monos_I"/>
    <property type="match status" value="1"/>
</dbReference>
<evidence type="ECO:0000313" key="12">
    <source>
        <dbReference type="Proteomes" id="UP000002791"/>
    </source>
</evidence>
<dbReference type="PANTHER" id="PTHR43790:SF3">
    <property type="entry name" value="D-ALLOSE IMPORT ATP-BINDING PROTEIN ALSA-RELATED"/>
    <property type="match status" value="1"/>
</dbReference>
<dbReference type="GO" id="GO:0005524">
    <property type="term" value="F:ATP binding"/>
    <property type="evidence" value="ECO:0007669"/>
    <property type="project" value="UniProtKB-KW"/>
</dbReference>
<evidence type="ECO:0000256" key="4">
    <source>
        <dbReference type="ARBA" id="ARBA00022597"/>
    </source>
</evidence>
<dbReference type="CDD" id="cd03215">
    <property type="entry name" value="ABC_Carb_Monos_II"/>
    <property type="match status" value="1"/>
</dbReference>
<reference evidence="11 12" key="1">
    <citation type="submission" date="2011-11" db="EMBL/GenBank/DDBJ databases">
        <title>The Noncontiguous Finished sequence of Saccharomonospora cyanea NA-134.</title>
        <authorList>
            <consortium name="US DOE Joint Genome Institute"/>
            <person name="Lucas S."/>
            <person name="Han J."/>
            <person name="Lapidus A."/>
            <person name="Cheng J.-F."/>
            <person name="Goodwin L."/>
            <person name="Pitluck S."/>
            <person name="Peters L."/>
            <person name="Ovchinnikova G."/>
            <person name="Lu M."/>
            <person name="Detter J.C."/>
            <person name="Han C."/>
            <person name="Tapia R."/>
            <person name="Land M."/>
            <person name="Hauser L."/>
            <person name="Kyrpides N."/>
            <person name="Ivanova N."/>
            <person name="Pagani I."/>
            <person name="Brambilla E.-M."/>
            <person name="Klenk H.-P."/>
            <person name="Woyke T."/>
        </authorList>
    </citation>
    <scope>NUCLEOTIDE SEQUENCE [LARGE SCALE GENOMIC DNA]</scope>
    <source>
        <strain evidence="11 12">NA-134</strain>
    </source>
</reference>
<sequence length="509" mass="54526">MTVTGLTGDAPVVRMRGVTKQFLGNTVLHGVDLDLYPGEVHALVGENGAGKSTLMKILAGVHTADGGSVELDGRPVTFSSPRQAQASGVSIVHQELNLLGDRSVAENVFLGSEPVRRGVVDRRRMEADTAALLDDLGAVGISPRDPVRLLSVAQRQVVEIVKALSSDVRVLAMDEPTAALADNEVDLLYGLVRRLCERGIAILYVSHRLVEVFDLSHRITVLKDGALVTSQPRSELTSDDLVRHMVGRSLDALFPPRATESEVGRTRLRLVGCGNERLSDIDLSVRAGEVVGLAGLQGAGRSAVARAVCGVEPFRTGTVELDGEQVRVSSPRTAVRLGIAHVTEDRKGEGLALRQSVRDNALLVRRAAFSRRPRGKAVPISELLKSVAVVARSPEQEVRFLSGGNQQKVVLAKWLAVEPRVLIVDEPTRGIDVGAKQAVYELLRGLARDGVAILMISSELPELIGMSDRVLVMHDGRIAGELPAGPTEEAVMRLATGHAVTESRTEEAV</sequence>
<evidence type="ECO:0000256" key="6">
    <source>
        <dbReference type="ARBA" id="ARBA00022741"/>
    </source>
</evidence>
<dbReference type="eggNOG" id="COG1129">
    <property type="taxonomic scope" value="Bacteria"/>
</dbReference>
<accession>H5XEA5</accession>
<keyword evidence="6" id="KW-0547">Nucleotide-binding</keyword>
<evidence type="ECO:0000256" key="2">
    <source>
        <dbReference type="ARBA" id="ARBA00022448"/>
    </source>
</evidence>
<dbReference type="SUPFAM" id="SSF52540">
    <property type="entry name" value="P-loop containing nucleoside triphosphate hydrolases"/>
    <property type="match status" value="2"/>
</dbReference>
<dbReference type="AlphaFoldDB" id="H5XEA5"/>
<dbReference type="PANTHER" id="PTHR43790">
    <property type="entry name" value="CARBOHYDRATE TRANSPORT ATP-BINDING PROTEIN MG119-RELATED"/>
    <property type="match status" value="1"/>
</dbReference>
<proteinExistence type="predicted"/>
<keyword evidence="4 11" id="KW-0762">Sugar transport</keyword>
<keyword evidence="12" id="KW-1185">Reference proteome</keyword>
<evidence type="ECO:0000256" key="8">
    <source>
        <dbReference type="ARBA" id="ARBA00022967"/>
    </source>
</evidence>
<dbReference type="Gene3D" id="3.40.50.300">
    <property type="entry name" value="P-loop containing nucleotide triphosphate hydrolases"/>
    <property type="match status" value="2"/>
</dbReference>